<proteinExistence type="predicted"/>
<gene>
    <name evidence="1" type="ORF">Lste_2803</name>
</gene>
<organism evidence="1 2">
    <name type="scientific">Legionella steelei</name>
    <dbReference type="NCBI Taxonomy" id="947033"/>
    <lineage>
        <taxon>Bacteria</taxon>
        <taxon>Pseudomonadati</taxon>
        <taxon>Pseudomonadota</taxon>
        <taxon>Gammaproteobacteria</taxon>
        <taxon>Legionellales</taxon>
        <taxon>Legionellaceae</taxon>
        <taxon>Legionella</taxon>
    </lineage>
</organism>
<keyword evidence="2" id="KW-1185">Reference proteome</keyword>
<dbReference type="STRING" id="947033.Lste_2803"/>
<sequence length="60" mass="7237">MIKNFILQKFVALLWFGFCLFFFMVVANHQTLQYLFSSKSEAIQNIHNTFKPLFYRNLRA</sequence>
<dbReference type="EMBL" id="LNYY01000019">
    <property type="protein sequence ID" value="KTD69645.1"/>
    <property type="molecule type" value="Genomic_DNA"/>
</dbReference>
<dbReference type="AlphaFoldDB" id="A0A0W0ZKE5"/>
<dbReference type="PATRIC" id="fig|947033.5.peg.2973"/>
<comment type="caution">
    <text evidence="1">The sequence shown here is derived from an EMBL/GenBank/DDBJ whole genome shotgun (WGS) entry which is preliminary data.</text>
</comment>
<evidence type="ECO:0000313" key="2">
    <source>
        <dbReference type="Proteomes" id="UP000054926"/>
    </source>
</evidence>
<accession>A0A0W0ZKE5</accession>
<reference evidence="1 2" key="1">
    <citation type="submission" date="2015-11" db="EMBL/GenBank/DDBJ databases">
        <title>Genomic analysis of 38 Legionella species identifies large and diverse effector repertoires.</title>
        <authorList>
            <person name="Burstein D."/>
            <person name="Amaro F."/>
            <person name="Zusman T."/>
            <person name="Lifshitz Z."/>
            <person name="Cohen O."/>
            <person name="Gilbert J.A."/>
            <person name="Pupko T."/>
            <person name="Shuman H.A."/>
            <person name="Segal G."/>
        </authorList>
    </citation>
    <scope>NUCLEOTIDE SEQUENCE [LARGE SCALE GENOMIC DNA]</scope>
    <source>
        <strain evidence="1 2">IMVS3376</strain>
    </source>
</reference>
<protein>
    <submittedName>
        <fullName evidence="1">Uncharacterized protein</fullName>
    </submittedName>
</protein>
<evidence type="ECO:0000313" key="1">
    <source>
        <dbReference type="EMBL" id="KTD69645.1"/>
    </source>
</evidence>
<name>A0A0W0ZKE5_9GAMM</name>
<dbReference type="Proteomes" id="UP000054926">
    <property type="component" value="Unassembled WGS sequence"/>
</dbReference>